<dbReference type="Gene3D" id="3.10.10.10">
    <property type="entry name" value="HIV Type 1 Reverse Transcriptase, subunit A, domain 1"/>
    <property type="match status" value="1"/>
</dbReference>
<organism evidence="3 4">
    <name type="scientific">Mucuna pruriens</name>
    <name type="common">Velvet bean</name>
    <name type="synonym">Dolichos pruriens</name>
    <dbReference type="NCBI Taxonomy" id="157652"/>
    <lineage>
        <taxon>Eukaryota</taxon>
        <taxon>Viridiplantae</taxon>
        <taxon>Streptophyta</taxon>
        <taxon>Embryophyta</taxon>
        <taxon>Tracheophyta</taxon>
        <taxon>Spermatophyta</taxon>
        <taxon>Magnoliopsida</taxon>
        <taxon>eudicotyledons</taxon>
        <taxon>Gunneridae</taxon>
        <taxon>Pentapetalae</taxon>
        <taxon>rosids</taxon>
        <taxon>fabids</taxon>
        <taxon>Fabales</taxon>
        <taxon>Fabaceae</taxon>
        <taxon>Papilionoideae</taxon>
        <taxon>50 kb inversion clade</taxon>
        <taxon>NPAAA clade</taxon>
        <taxon>indigoferoid/millettioid clade</taxon>
        <taxon>Phaseoleae</taxon>
        <taxon>Mucuna</taxon>
    </lineage>
</organism>
<dbReference type="AlphaFoldDB" id="A0A371G4K2"/>
<evidence type="ECO:0000313" key="4">
    <source>
        <dbReference type="Proteomes" id="UP000257109"/>
    </source>
</evidence>
<dbReference type="PANTHER" id="PTHR24559:SF430">
    <property type="entry name" value="RNA-DIRECTED DNA POLYMERASE"/>
    <property type="match status" value="1"/>
</dbReference>
<feature type="compositionally biased region" description="Polar residues" evidence="1">
    <location>
        <begin position="147"/>
        <end position="158"/>
    </location>
</feature>
<protein>
    <recommendedName>
        <fullName evidence="2">Reverse transcriptase domain-containing protein</fullName>
    </recommendedName>
</protein>
<keyword evidence="4" id="KW-1185">Reference proteome</keyword>
<dbReference type="Proteomes" id="UP000257109">
    <property type="component" value="Unassembled WGS sequence"/>
</dbReference>
<reference evidence="3" key="1">
    <citation type="submission" date="2018-05" db="EMBL/GenBank/DDBJ databases">
        <title>Draft genome of Mucuna pruriens seed.</title>
        <authorList>
            <person name="Nnadi N.E."/>
            <person name="Vos R."/>
            <person name="Hasami M.H."/>
            <person name="Devisetty U.K."/>
            <person name="Aguiy J.C."/>
        </authorList>
    </citation>
    <scope>NUCLEOTIDE SEQUENCE [LARGE SCALE GENOMIC DNA]</scope>
    <source>
        <strain evidence="3">JCA_2017</strain>
    </source>
</reference>
<feature type="non-terminal residue" evidence="3">
    <location>
        <position position="1"/>
    </location>
</feature>
<dbReference type="Gene3D" id="3.30.70.270">
    <property type="match status" value="1"/>
</dbReference>
<evidence type="ECO:0000259" key="2">
    <source>
        <dbReference type="Pfam" id="PF00078"/>
    </source>
</evidence>
<feature type="domain" description="Reverse transcriptase" evidence="2">
    <location>
        <begin position="2"/>
        <end position="126"/>
    </location>
</feature>
<dbReference type="OrthoDB" id="420169at2759"/>
<dbReference type="InterPro" id="IPR000477">
    <property type="entry name" value="RT_dom"/>
</dbReference>
<feature type="region of interest" description="Disordered" evidence="1">
    <location>
        <begin position="137"/>
        <end position="164"/>
    </location>
</feature>
<accession>A0A371G4K2</accession>
<dbReference type="CDD" id="cd01647">
    <property type="entry name" value="RT_LTR"/>
    <property type="match status" value="1"/>
</dbReference>
<dbReference type="InterPro" id="IPR043128">
    <property type="entry name" value="Rev_trsase/Diguanyl_cyclase"/>
</dbReference>
<proteinExistence type="predicted"/>
<evidence type="ECO:0000256" key="1">
    <source>
        <dbReference type="SAM" id="MobiDB-lite"/>
    </source>
</evidence>
<dbReference type="Pfam" id="PF00078">
    <property type="entry name" value="RVT_1"/>
    <property type="match status" value="1"/>
</dbReference>
<comment type="caution">
    <text evidence="3">The sequence shown here is derived from an EMBL/GenBank/DDBJ whole genome shotgun (WGS) entry which is preliminary data.</text>
</comment>
<dbReference type="InterPro" id="IPR043502">
    <property type="entry name" value="DNA/RNA_pol_sf"/>
</dbReference>
<sequence>MVKKANGKWRMCTNYTDLNKACPKDPYLLPNIDWLVDGASGFALLSFMDAYLGYNQIKMHPQDEAKIAFITDSRTYCYKVMPFGLKNVEATYQHLMDKIFEEIIGTDMEVYVDDMVVKLMSHKTHIIRPARLTTITRRPKPMPSRLGPTSSDPLSNSPMRDGPVTSPTLAIQHRGYLSTSWTPHHF</sequence>
<dbReference type="EMBL" id="QJKJ01006784">
    <property type="protein sequence ID" value="RDX85496.1"/>
    <property type="molecule type" value="Genomic_DNA"/>
</dbReference>
<dbReference type="SUPFAM" id="SSF56672">
    <property type="entry name" value="DNA/RNA polymerases"/>
    <property type="match status" value="1"/>
</dbReference>
<dbReference type="InterPro" id="IPR053134">
    <property type="entry name" value="RNA-dir_DNA_polymerase"/>
</dbReference>
<evidence type="ECO:0000313" key="3">
    <source>
        <dbReference type="EMBL" id="RDX85496.1"/>
    </source>
</evidence>
<dbReference type="PANTHER" id="PTHR24559">
    <property type="entry name" value="TRANSPOSON TY3-I GAG-POL POLYPROTEIN"/>
    <property type="match status" value="1"/>
</dbReference>
<name>A0A371G4K2_MUCPR</name>
<gene>
    <name evidence="3" type="ORF">CR513_33312</name>
</gene>